<sequence>DNLNSPAQLLMSRRLRSILPATPKQLEPQVVCQRKVHERREVCQQRQQTYFNRAARPLPQLCPGAPVRFRQQDGPGNQLWSKVVLTRPEATT</sequence>
<accession>A0A1A8LQF1</accession>
<dbReference type="AlphaFoldDB" id="A0A1A8LQF1"/>
<reference evidence="1" key="2">
    <citation type="submission" date="2016-06" db="EMBL/GenBank/DDBJ databases">
        <title>The genome of a short-lived fish provides insights into sex chromosome evolution and the genetic control of aging.</title>
        <authorList>
            <person name="Reichwald K."/>
            <person name="Felder M."/>
            <person name="Petzold A."/>
            <person name="Koch P."/>
            <person name="Groth M."/>
            <person name="Platzer M."/>
        </authorList>
    </citation>
    <scope>NUCLEOTIDE SEQUENCE</scope>
    <source>
        <tissue evidence="1">Brain</tissue>
    </source>
</reference>
<reference evidence="1" key="1">
    <citation type="submission" date="2016-05" db="EMBL/GenBank/DDBJ databases">
        <authorList>
            <person name="Lavstsen T."/>
            <person name="Jespersen J.S."/>
        </authorList>
    </citation>
    <scope>NUCLEOTIDE SEQUENCE</scope>
    <source>
        <tissue evidence="1">Brain</tissue>
    </source>
</reference>
<protein>
    <submittedName>
        <fullName evidence="1">Uncharacterized protein</fullName>
    </submittedName>
</protein>
<name>A0A1A8LQF1_9TELE</name>
<organism evidence="1">
    <name type="scientific">Nothobranchius pienaari</name>
    <dbReference type="NCBI Taxonomy" id="704102"/>
    <lineage>
        <taxon>Eukaryota</taxon>
        <taxon>Metazoa</taxon>
        <taxon>Chordata</taxon>
        <taxon>Craniata</taxon>
        <taxon>Vertebrata</taxon>
        <taxon>Euteleostomi</taxon>
        <taxon>Actinopterygii</taxon>
        <taxon>Neopterygii</taxon>
        <taxon>Teleostei</taxon>
        <taxon>Neoteleostei</taxon>
        <taxon>Acanthomorphata</taxon>
        <taxon>Ovalentaria</taxon>
        <taxon>Atherinomorphae</taxon>
        <taxon>Cyprinodontiformes</taxon>
        <taxon>Nothobranchiidae</taxon>
        <taxon>Nothobranchius</taxon>
    </lineage>
</organism>
<gene>
    <name evidence="1" type="primary">BX640584.1</name>
</gene>
<evidence type="ECO:0000313" key="1">
    <source>
        <dbReference type="EMBL" id="SBR46536.1"/>
    </source>
</evidence>
<proteinExistence type="predicted"/>
<dbReference type="EMBL" id="HAEF01008401">
    <property type="protein sequence ID" value="SBR46536.1"/>
    <property type="molecule type" value="Transcribed_RNA"/>
</dbReference>
<feature type="non-terminal residue" evidence="1">
    <location>
        <position position="1"/>
    </location>
</feature>